<dbReference type="PROSITE" id="PS50987">
    <property type="entry name" value="HTH_ARSR_2"/>
    <property type="match status" value="1"/>
</dbReference>
<dbReference type="PRINTS" id="PR00778">
    <property type="entry name" value="HTHARSR"/>
</dbReference>
<evidence type="ECO:0000256" key="2">
    <source>
        <dbReference type="ARBA" id="ARBA00023125"/>
    </source>
</evidence>
<evidence type="ECO:0000313" key="5">
    <source>
        <dbReference type="EMBL" id="PYE16852.1"/>
    </source>
</evidence>
<name>A0A318RL89_WILLI</name>
<keyword evidence="3" id="KW-0804">Transcription</keyword>
<dbReference type="PANTHER" id="PTHR43132">
    <property type="entry name" value="ARSENICAL RESISTANCE OPERON REPRESSOR ARSR-RELATED"/>
    <property type="match status" value="1"/>
</dbReference>
<dbReference type="RefSeq" id="WP_110469966.1">
    <property type="nucleotide sequence ID" value="NZ_QJSP01000007.1"/>
</dbReference>
<dbReference type="Gene3D" id="1.10.10.10">
    <property type="entry name" value="Winged helix-like DNA-binding domain superfamily/Winged helix DNA-binding domain"/>
    <property type="match status" value="1"/>
</dbReference>
<dbReference type="InterPro" id="IPR011991">
    <property type="entry name" value="ArsR-like_HTH"/>
</dbReference>
<accession>A0A318RL89</accession>
<evidence type="ECO:0000256" key="3">
    <source>
        <dbReference type="ARBA" id="ARBA00023163"/>
    </source>
</evidence>
<dbReference type="Proteomes" id="UP000247591">
    <property type="component" value="Unassembled WGS sequence"/>
</dbReference>
<dbReference type="PANTHER" id="PTHR43132:SF6">
    <property type="entry name" value="HTH-TYPE TRANSCRIPTIONAL REPRESSOR CZRA"/>
    <property type="match status" value="1"/>
</dbReference>
<reference evidence="5 6" key="1">
    <citation type="submission" date="2018-06" db="EMBL/GenBank/DDBJ databases">
        <title>Genomic Encyclopedia of Type Strains, Phase IV (KMG-IV): sequencing the most valuable type-strain genomes for metagenomic binning, comparative biology and taxonomic classification.</title>
        <authorList>
            <person name="Goeker M."/>
        </authorList>
    </citation>
    <scope>NUCLEOTIDE SEQUENCE [LARGE SCALE GENOMIC DNA]</scope>
    <source>
        <strain evidence="5 6">DSM 45521</strain>
    </source>
</reference>
<dbReference type="Pfam" id="PF12840">
    <property type="entry name" value="HTH_20"/>
    <property type="match status" value="1"/>
</dbReference>
<keyword evidence="2" id="KW-0238">DNA-binding</keyword>
<feature type="domain" description="HTH arsR-type" evidence="4">
    <location>
        <begin position="4"/>
        <end position="99"/>
    </location>
</feature>
<dbReference type="CDD" id="cd00090">
    <property type="entry name" value="HTH_ARSR"/>
    <property type="match status" value="1"/>
</dbReference>
<proteinExistence type="predicted"/>
<keyword evidence="1" id="KW-0805">Transcription regulation</keyword>
<evidence type="ECO:0000313" key="6">
    <source>
        <dbReference type="Proteomes" id="UP000247591"/>
    </source>
</evidence>
<dbReference type="NCBIfam" id="NF033788">
    <property type="entry name" value="HTH_metalloreg"/>
    <property type="match status" value="1"/>
</dbReference>
<dbReference type="OrthoDB" id="9810923at2"/>
<protein>
    <submittedName>
        <fullName evidence="5">ArsR family transcriptional regulator</fullName>
    </submittedName>
</protein>
<sequence length="105" mass="11583">MAGHQHIDVGEWANRFALLSDSTRLSVLTHMHEHPGATVSELAEAASITENAASQSLRALRSQGWVTTTKSGRTVHYRIVPDAIVHRILHDIMGAEHTDHPAHEH</sequence>
<dbReference type="SMART" id="SM00418">
    <property type="entry name" value="HTH_ARSR"/>
    <property type="match status" value="1"/>
</dbReference>
<dbReference type="AlphaFoldDB" id="A0A318RL89"/>
<dbReference type="GO" id="GO:0003700">
    <property type="term" value="F:DNA-binding transcription factor activity"/>
    <property type="evidence" value="ECO:0007669"/>
    <property type="project" value="InterPro"/>
</dbReference>
<keyword evidence="6" id="KW-1185">Reference proteome</keyword>
<dbReference type="SUPFAM" id="SSF46785">
    <property type="entry name" value="Winged helix' DNA-binding domain"/>
    <property type="match status" value="1"/>
</dbReference>
<dbReference type="InterPro" id="IPR036390">
    <property type="entry name" value="WH_DNA-bd_sf"/>
</dbReference>
<comment type="caution">
    <text evidence="5">The sequence shown here is derived from an EMBL/GenBank/DDBJ whole genome shotgun (WGS) entry which is preliminary data.</text>
</comment>
<dbReference type="InterPro" id="IPR051011">
    <property type="entry name" value="Metal_resp_trans_reg"/>
</dbReference>
<evidence type="ECO:0000256" key="1">
    <source>
        <dbReference type="ARBA" id="ARBA00023015"/>
    </source>
</evidence>
<organism evidence="5 6">
    <name type="scientific">Williamsia limnetica</name>
    <dbReference type="NCBI Taxonomy" id="882452"/>
    <lineage>
        <taxon>Bacteria</taxon>
        <taxon>Bacillati</taxon>
        <taxon>Actinomycetota</taxon>
        <taxon>Actinomycetes</taxon>
        <taxon>Mycobacteriales</taxon>
        <taxon>Nocardiaceae</taxon>
        <taxon>Williamsia</taxon>
    </lineage>
</organism>
<dbReference type="GO" id="GO:0003677">
    <property type="term" value="F:DNA binding"/>
    <property type="evidence" value="ECO:0007669"/>
    <property type="project" value="UniProtKB-KW"/>
</dbReference>
<dbReference type="EMBL" id="QJSP01000007">
    <property type="protein sequence ID" value="PYE16852.1"/>
    <property type="molecule type" value="Genomic_DNA"/>
</dbReference>
<evidence type="ECO:0000259" key="4">
    <source>
        <dbReference type="PROSITE" id="PS50987"/>
    </source>
</evidence>
<gene>
    <name evidence="5" type="ORF">DFR67_10794</name>
</gene>
<dbReference type="InterPro" id="IPR036388">
    <property type="entry name" value="WH-like_DNA-bd_sf"/>
</dbReference>
<dbReference type="InterPro" id="IPR001845">
    <property type="entry name" value="HTH_ArsR_DNA-bd_dom"/>
</dbReference>